<reference evidence="1" key="1">
    <citation type="submission" date="2016-03" db="EMBL/GenBank/DDBJ databases">
        <authorList>
            <person name="Ploux O."/>
        </authorList>
    </citation>
    <scope>NUCLEOTIDE SEQUENCE</scope>
    <source>
        <strain evidence="1">UC10</strain>
    </source>
</reference>
<protein>
    <submittedName>
        <fullName evidence="1">Uncharacterized protein</fullName>
    </submittedName>
</protein>
<accession>A0A1Y5PIB6</accession>
<proteinExistence type="predicted"/>
<name>A0A1Y5PIB6_9MYCO</name>
<evidence type="ECO:0000313" key="1">
    <source>
        <dbReference type="EMBL" id="SBS78476.1"/>
    </source>
</evidence>
<dbReference type="EMBL" id="FLQS01000055">
    <property type="protein sequence ID" value="SBS78476.1"/>
    <property type="molecule type" value="Genomic_DNA"/>
</dbReference>
<organism evidence="1">
    <name type="scientific">uncultured Mycobacterium sp</name>
    <dbReference type="NCBI Taxonomy" id="171292"/>
    <lineage>
        <taxon>Bacteria</taxon>
        <taxon>Bacillati</taxon>
        <taxon>Actinomycetota</taxon>
        <taxon>Actinomycetes</taxon>
        <taxon>Mycobacteriales</taxon>
        <taxon>Mycobacteriaceae</taxon>
        <taxon>Mycobacterium</taxon>
        <taxon>environmental samples</taxon>
    </lineage>
</organism>
<dbReference type="AlphaFoldDB" id="A0A1Y5PIB6"/>
<gene>
    <name evidence="1" type="ORF">MHPYR_590003</name>
</gene>
<sequence>MTDNKHSKPAMIAVARCWALVARHITPSEVPNDPLKGLTGEDLDDVVRAIDYSLRRAIGNDKAIELMKPMAGLSPAEILHKGVAALADTVNIGDALSMRDLASTAAEHIEDEPTHDATKELYAGISLAAQLLELECAIHADAATDEDWYSFVDTLTEEQRHGAGLALQAMWGLCVEDLVPTEGAASIAMKVSESQTLRDWSVGIALLRDFNRKEALKLATAAASRMKPPTTGS</sequence>